<dbReference type="EMBL" id="UIDD01000010">
    <property type="protein sequence ID" value="SUQ64322.1"/>
    <property type="molecule type" value="Genomic_DNA"/>
</dbReference>
<accession>A0A380T225</accession>
<evidence type="ECO:0000313" key="4">
    <source>
        <dbReference type="Proteomes" id="UP000255177"/>
    </source>
</evidence>
<dbReference type="RefSeq" id="WP_115087912.1">
    <property type="nucleotide sequence ID" value="NZ_CBCSFG010000001.1"/>
</dbReference>
<reference evidence="4" key="1">
    <citation type="submission" date="2018-07" db="EMBL/GenBank/DDBJ databases">
        <authorList>
            <person name="Blom J."/>
        </authorList>
    </citation>
    <scope>NUCLEOTIDE SEQUENCE [LARGE SCALE GENOMIC DNA]</scope>
    <source>
        <strain evidence="4">CCOS 864</strain>
    </source>
</reference>
<dbReference type="AlphaFoldDB" id="A0A380T225"/>
<gene>
    <name evidence="3" type="ORF">CCOS864_03783</name>
</gene>
<evidence type="ECO:0000259" key="2">
    <source>
        <dbReference type="PROSITE" id="PS50983"/>
    </source>
</evidence>
<dbReference type="SUPFAM" id="SSF53807">
    <property type="entry name" value="Helical backbone' metal receptor"/>
    <property type="match status" value="1"/>
</dbReference>
<keyword evidence="1" id="KW-0732">Signal</keyword>
<dbReference type="Proteomes" id="UP000255177">
    <property type="component" value="Unassembled WGS sequence"/>
</dbReference>
<dbReference type="PANTHER" id="PTHR30535:SF7">
    <property type="entry name" value="IRON(III) DICITRATE-BINDING PROTEIN"/>
    <property type="match status" value="1"/>
</dbReference>
<feature type="chain" id="PRO_5016929242" evidence="1">
    <location>
        <begin position="19"/>
        <end position="310"/>
    </location>
</feature>
<sequence length="310" mass="33516">MRWFGASLLAVLSSSALALDYQNCGQTWQLPHDRPQRILALNQHAADLLLALEAGPTLAAVSYIDDDPQALASGRYRGVPLLSRRYPATEVVYAQGYDLLVGGFASAFRDSDGVALRTTLKANGIGTYLLENACAPATENGFAAVEQDLRVLGRLLQRDAQASHLIARQRQDLAAAKAIAGHGQPLSVFYLDSEVNGLHSEGKRGFITQLIDAAGGRNLYAEVELNRVTVDAESLLRADPDVIILADAVWSPAAGKRAYLRKHPALSHLQAVRNNRLIDLPFTHILAGEHSASTALSLARQLRAFKQDPP</sequence>
<keyword evidence="4" id="KW-1185">Reference proteome</keyword>
<proteinExistence type="predicted"/>
<evidence type="ECO:0000256" key="1">
    <source>
        <dbReference type="SAM" id="SignalP"/>
    </source>
</evidence>
<dbReference type="InterPro" id="IPR002491">
    <property type="entry name" value="ABC_transptr_periplasmic_BD"/>
</dbReference>
<dbReference type="PROSITE" id="PS50983">
    <property type="entry name" value="FE_B12_PBP"/>
    <property type="match status" value="1"/>
</dbReference>
<dbReference type="Gene3D" id="3.40.50.1980">
    <property type="entry name" value="Nitrogenase molybdenum iron protein domain"/>
    <property type="match status" value="2"/>
</dbReference>
<evidence type="ECO:0000313" key="3">
    <source>
        <dbReference type="EMBL" id="SUQ64322.1"/>
    </source>
</evidence>
<organism evidence="3 4">
    <name type="scientific">Pseudomonas wadenswilerensis</name>
    <dbReference type="NCBI Taxonomy" id="1785161"/>
    <lineage>
        <taxon>Bacteria</taxon>
        <taxon>Pseudomonadati</taxon>
        <taxon>Pseudomonadota</taxon>
        <taxon>Gammaproteobacteria</taxon>
        <taxon>Pseudomonadales</taxon>
        <taxon>Pseudomonadaceae</taxon>
        <taxon>Pseudomonas</taxon>
    </lineage>
</organism>
<dbReference type="Pfam" id="PF01497">
    <property type="entry name" value="Peripla_BP_2"/>
    <property type="match status" value="1"/>
</dbReference>
<name>A0A380T225_9PSED</name>
<feature type="domain" description="Fe/B12 periplasmic-binding" evidence="2">
    <location>
        <begin position="37"/>
        <end position="309"/>
    </location>
</feature>
<protein>
    <submittedName>
        <fullName evidence="3">Iron ABC transporter substrate-binding protein</fullName>
    </submittedName>
</protein>
<dbReference type="PANTHER" id="PTHR30535">
    <property type="entry name" value="VITAMIN B12-BINDING PROTEIN"/>
    <property type="match status" value="1"/>
</dbReference>
<dbReference type="InterPro" id="IPR050902">
    <property type="entry name" value="ABC_Transporter_SBP"/>
</dbReference>
<feature type="signal peptide" evidence="1">
    <location>
        <begin position="1"/>
        <end position="18"/>
    </location>
</feature>